<dbReference type="InterPro" id="IPR010987">
    <property type="entry name" value="Glutathione-S-Trfase_C-like"/>
</dbReference>
<dbReference type="Pfam" id="PF14497">
    <property type="entry name" value="GST_C_3"/>
    <property type="match status" value="1"/>
</dbReference>
<protein>
    <submittedName>
        <fullName evidence="2">Glutathione transferase</fullName>
    </submittedName>
</protein>
<dbReference type="PROSITE" id="PS50405">
    <property type="entry name" value="GST_CTER"/>
    <property type="match status" value="1"/>
</dbReference>
<organism evidence="2 3">
    <name type="scientific">Anaeromyxobacter oryzae</name>
    <dbReference type="NCBI Taxonomy" id="2918170"/>
    <lineage>
        <taxon>Bacteria</taxon>
        <taxon>Pseudomonadati</taxon>
        <taxon>Myxococcota</taxon>
        <taxon>Myxococcia</taxon>
        <taxon>Myxococcales</taxon>
        <taxon>Cystobacterineae</taxon>
        <taxon>Anaeromyxobacteraceae</taxon>
        <taxon>Anaeromyxobacter</taxon>
    </lineage>
</organism>
<evidence type="ECO:0000313" key="2">
    <source>
        <dbReference type="EMBL" id="BDG05156.1"/>
    </source>
</evidence>
<reference evidence="3" key="1">
    <citation type="journal article" date="2022" name="Int. J. Syst. Evol. Microbiol.">
        <title>Anaeromyxobacter oryzae sp. nov., Anaeromyxobacter diazotrophicus sp. nov. and Anaeromyxobacter paludicola sp. nov., isolated from paddy soils.</title>
        <authorList>
            <person name="Itoh H."/>
            <person name="Xu Z."/>
            <person name="Mise K."/>
            <person name="Masuda Y."/>
            <person name="Ushijima N."/>
            <person name="Hayakawa C."/>
            <person name="Shiratori Y."/>
            <person name="Senoo K."/>
        </authorList>
    </citation>
    <scope>NUCLEOTIDE SEQUENCE [LARGE SCALE GENOMIC DNA]</scope>
    <source>
        <strain evidence="3">Red232</strain>
    </source>
</reference>
<dbReference type="InterPro" id="IPR036249">
    <property type="entry name" value="Thioredoxin-like_sf"/>
</dbReference>
<evidence type="ECO:0000313" key="3">
    <source>
        <dbReference type="Proteomes" id="UP001162891"/>
    </source>
</evidence>
<dbReference type="EMBL" id="AP025591">
    <property type="protein sequence ID" value="BDG05156.1"/>
    <property type="molecule type" value="Genomic_DNA"/>
</dbReference>
<dbReference type="Gene3D" id="1.20.1050.10">
    <property type="match status" value="1"/>
</dbReference>
<keyword evidence="3" id="KW-1185">Reference proteome</keyword>
<dbReference type="Proteomes" id="UP001162891">
    <property type="component" value="Chromosome"/>
</dbReference>
<accession>A0ABN6MW53</accession>
<dbReference type="SUPFAM" id="SSF47616">
    <property type="entry name" value="GST C-terminal domain-like"/>
    <property type="match status" value="1"/>
</dbReference>
<gene>
    <name evidence="2" type="ORF">AMOR_41520</name>
</gene>
<dbReference type="GO" id="GO:0016740">
    <property type="term" value="F:transferase activity"/>
    <property type="evidence" value="ECO:0007669"/>
    <property type="project" value="UniProtKB-KW"/>
</dbReference>
<proteinExistence type="predicted"/>
<dbReference type="Gene3D" id="3.40.30.10">
    <property type="entry name" value="Glutaredoxin"/>
    <property type="match status" value="1"/>
</dbReference>
<dbReference type="SUPFAM" id="SSF52833">
    <property type="entry name" value="Thioredoxin-like"/>
    <property type="match status" value="1"/>
</dbReference>
<keyword evidence="2" id="KW-0808">Transferase</keyword>
<dbReference type="CDD" id="cd03192">
    <property type="entry name" value="GST_C_Sigma_like"/>
    <property type="match status" value="1"/>
</dbReference>
<evidence type="ECO:0000259" key="1">
    <source>
        <dbReference type="PROSITE" id="PS50405"/>
    </source>
</evidence>
<name>A0ABN6MW53_9BACT</name>
<sequence length="258" mass="28660">MPRRSAPQYELFYWPGLQGRGEFVRLAFEAAGVPYVDVGRLPAARGGGAGAVARLLEEPGPWLTPLGPPALRYGKVLVAQTAAILQWVAPRLGVVPRDEASRLRAHQIQLTIADLVAEVHDTHHPIAVSLYYEDQKQEAARRAGEFVRERIPMFLGYLDGALDSNPAGRGRWLVGRGMSYVDLSTFQVVAGLRYAFPRAMARRERAVPRLGALHDRVAALPRIAAYLASERRIPFNESGIFRHYPELDLAAPRRRRGP</sequence>
<dbReference type="PANTHER" id="PTHR11571:SF263">
    <property type="entry name" value="GLUTATHIONE S-TRANSFERASE"/>
    <property type="match status" value="1"/>
</dbReference>
<dbReference type="PANTHER" id="PTHR11571">
    <property type="entry name" value="GLUTATHIONE S-TRANSFERASE"/>
    <property type="match status" value="1"/>
</dbReference>
<dbReference type="InterPro" id="IPR050213">
    <property type="entry name" value="GST_superfamily"/>
</dbReference>
<dbReference type="RefSeq" id="WP_248353714.1">
    <property type="nucleotide sequence ID" value="NZ_AP025591.1"/>
</dbReference>
<dbReference type="InterPro" id="IPR004046">
    <property type="entry name" value="GST_C"/>
</dbReference>
<dbReference type="InterPro" id="IPR036282">
    <property type="entry name" value="Glutathione-S-Trfase_C_sf"/>
</dbReference>
<feature type="domain" description="GST C-terminal" evidence="1">
    <location>
        <begin position="98"/>
        <end position="235"/>
    </location>
</feature>